<keyword evidence="4 6" id="KW-1133">Transmembrane helix</keyword>
<dbReference type="InterPro" id="IPR040177">
    <property type="entry name" value="SLC30A9"/>
</dbReference>
<feature type="transmembrane region" description="Helical" evidence="6">
    <location>
        <begin position="105"/>
        <end position="128"/>
    </location>
</feature>
<keyword evidence="7" id="KW-0732">Signal</keyword>
<dbReference type="InterPro" id="IPR058533">
    <property type="entry name" value="Cation_efflux_TM"/>
</dbReference>
<evidence type="ECO:0000256" key="2">
    <source>
        <dbReference type="ARBA" id="ARBA00022448"/>
    </source>
</evidence>
<protein>
    <submittedName>
        <fullName evidence="9">Cation transporter</fullName>
    </submittedName>
</protein>
<dbReference type="EMBL" id="NBWZ01000001">
    <property type="protein sequence ID" value="RFA09786.1"/>
    <property type="molecule type" value="Genomic_DNA"/>
</dbReference>
<dbReference type="PANTHER" id="PTHR13414:SF9">
    <property type="entry name" value="PROTON-COUPLED ZINC ANTIPORTER SLC30A9, MITOCHONDRIAL"/>
    <property type="match status" value="1"/>
</dbReference>
<feature type="chain" id="PRO_5017712615" evidence="7">
    <location>
        <begin position="21"/>
        <end position="302"/>
    </location>
</feature>
<evidence type="ECO:0000313" key="9">
    <source>
        <dbReference type="EMBL" id="RFA09786.1"/>
    </source>
</evidence>
<evidence type="ECO:0000256" key="3">
    <source>
        <dbReference type="ARBA" id="ARBA00022692"/>
    </source>
</evidence>
<dbReference type="InterPro" id="IPR027469">
    <property type="entry name" value="Cation_efflux_TMD_sf"/>
</dbReference>
<dbReference type="Proteomes" id="UP000256486">
    <property type="component" value="Unassembled WGS sequence"/>
</dbReference>
<dbReference type="AlphaFoldDB" id="A0A3E0VIL4"/>
<name>A0A3E0VIL4_9MICO</name>
<feature type="signal peptide" evidence="7">
    <location>
        <begin position="1"/>
        <end position="20"/>
    </location>
</feature>
<proteinExistence type="predicted"/>
<reference evidence="9 10" key="1">
    <citation type="submission" date="2017-04" db="EMBL/GenBank/DDBJ databases">
        <title>Comparative genome analysis of Subtercola boreus.</title>
        <authorList>
            <person name="Cho Y.-J."/>
            <person name="Cho A."/>
            <person name="Kim O.-S."/>
            <person name="Lee J.-I."/>
        </authorList>
    </citation>
    <scope>NUCLEOTIDE SEQUENCE [LARGE SCALE GENOMIC DNA]</scope>
    <source>
        <strain evidence="9 10">K300</strain>
    </source>
</reference>
<keyword evidence="5 6" id="KW-0472">Membrane</keyword>
<dbReference type="GO" id="GO:0016020">
    <property type="term" value="C:membrane"/>
    <property type="evidence" value="ECO:0007669"/>
    <property type="project" value="UniProtKB-SubCell"/>
</dbReference>
<comment type="caution">
    <text evidence="9">The sequence shown here is derived from an EMBL/GenBank/DDBJ whole genome shotgun (WGS) entry which is preliminary data.</text>
</comment>
<comment type="subcellular location">
    <subcellularLocation>
        <location evidence="1">Membrane</location>
        <topology evidence="1">Multi-pass membrane protein</topology>
    </subcellularLocation>
</comment>
<dbReference type="RefSeq" id="WP_116415186.1">
    <property type="nucleotide sequence ID" value="NZ_NBWZ01000001.1"/>
</dbReference>
<feature type="transmembrane region" description="Helical" evidence="6">
    <location>
        <begin position="187"/>
        <end position="205"/>
    </location>
</feature>
<evidence type="ECO:0000313" key="10">
    <source>
        <dbReference type="Proteomes" id="UP000256486"/>
    </source>
</evidence>
<evidence type="ECO:0000256" key="6">
    <source>
        <dbReference type="SAM" id="Phobius"/>
    </source>
</evidence>
<feature type="domain" description="Cation efflux protein transmembrane" evidence="8">
    <location>
        <begin position="3"/>
        <end position="213"/>
    </location>
</feature>
<dbReference type="InterPro" id="IPR002524">
    <property type="entry name" value="Cation_efflux"/>
</dbReference>
<gene>
    <name evidence="9" type="ORF">B7R54_11660</name>
</gene>
<keyword evidence="2" id="KW-0813">Transport</keyword>
<feature type="transmembrane region" description="Helical" evidence="6">
    <location>
        <begin position="162"/>
        <end position="181"/>
    </location>
</feature>
<evidence type="ECO:0000256" key="5">
    <source>
        <dbReference type="ARBA" id="ARBA00023136"/>
    </source>
</evidence>
<organism evidence="9 10">
    <name type="scientific">Subtercola boreus</name>
    <dbReference type="NCBI Taxonomy" id="120213"/>
    <lineage>
        <taxon>Bacteria</taxon>
        <taxon>Bacillati</taxon>
        <taxon>Actinomycetota</taxon>
        <taxon>Actinomycetes</taxon>
        <taxon>Micrococcales</taxon>
        <taxon>Microbacteriaceae</taxon>
        <taxon>Subtercola</taxon>
    </lineage>
</organism>
<evidence type="ECO:0000256" key="4">
    <source>
        <dbReference type="ARBA" id="ARBA00022989"/>
    </source>
</evidence>
<dbReference type="Gene3D" id="1.20.1510.10">
    <property type="entry name" value="Cation efflux protein transmembrane domain"/>
    <property type="match status" value="1"/>
</dbReference>
<accession>A0A3E0VIL4</accession>
<dbReference type="OrthoDB" id="9806522at2"/>
<evidence type="ECO:0000256" key="7">
    <source>
        <dbReference type="SAM" id="SignalP"/>
    </source>
</evidence>
<dbReference type="SUPFAM" id="SSF161111">
    <property type="entry name" value="Cation efflux protein transmembrane domain-like"/>
    <property type="match status" value="1"/>
</dbReference>
<dbReference type="GO" id="GO:0006829">
    <property type="term" value="P:zinc ion transport"/>
    <property type="evidence" value="ECO:0007669"/>
    <property type="project" value="InterPro"/>
</dbReference>
<dbReference type="NCBIfam" id="TIGR01297">
    <property type="entry name" value="CDF"/>
    <property type="match status" value="1"/>
</dbReference>
<keyword evidence="3 6" id="KW-0812">Transmembrane</keyword>
<dbReference type="PANTHER" id="PTHR13414">
    <property type="entry name" value="HUEL-CATION TRANSPORTER"/>
    <property type="match status" value="1"/>
</dbReference>
<sequence>MIVVIAFVANILVAIAKSVAAVLTGSASLVAEASHSWADAGNEIFLLVADRRSTRSKDDGHPLGFGREAYVWSLLAAVGVFTVGAVVSVMHGIQEMFDPEPASDYLIAYIVLGVSALLEGASLLQSVIQARRTAAKYRREAFDYVLNGSDPTLRAVVAEDSAALAGLAIAFLGILLHQLTGNPFWDALGSVLIGLLLAVVAVVLINQNRRYLVGFNPPPRFRTGAAEQLLAQPEIARITYLHLEFVGPSRLFLVAAVDLAGDEREEHVARVLRRIERTIEENELVEQAVLTLSVSDEPSLEF</sequence>
<dbReference type="GO" id="GO:0008324">
    <property type="term" value="F:monoatomic cation transmembrane transporter activity"/>
    <property type="evidence" value="ECO:0007669"/>
    <property type="project" value="InterPro"/>
</dbReference>
<evidence type="ECO:0000259" key="8">
    <source>
        <dbReference type="Pfam" id="PF01545"/>
    </source>
</evidence>
<dbReference type="Pfam" id="PF01545">
    <property type="entry name" value="Cation_efflux"/>
    <property type="match status" value="1"/>
</dbReference>
<feature type="transmembrane region" description="Helical" evidence="6">
    <location>
        <begin position="70"/>
        <end position="93"/>
    </location>
</feature>
<keyword evidence="10" id="KW-1185">Reference proteome</keyword>
<evidence type="ECO:0000256" key="1">
    <source>
        <dbReference type="ARBA" id="ARBA00004141"/>
    </source>
</evidence>